<organism evidence="2 3">
    <name type="scientific">Rhodosalinus halophilus</name>
    <dbReference type="NCBI Taxonomy" id="2259333"/>
    <lineage>
        <taxon>Bacteria</taxon>
        <taxon>Pseudomonadati</taxon>
        <taxon>Pseudomonadota</taxon>
        <taxon>Alphaproteobacteria</taxon>
        <taxon>Rhodobacterales</taxon>
        <taxon>Paracoccaceae</taxon>
        <taxon>Rhodosalinus</taxon>
    </lineage>
</organism>
<evidence type="ECO:0000313" key="3">
    <source>
        <dbReference type="Proteomes" id="UP000253370"/>
    </source>
</evidence>
<gene>
    <name evidence="2" type="ORF">DRV85_06545</name>
</gene>
<proteinExistence type="predicted"/>
<feature type="signal peptide" evidence="1">
    <location>
        <begin position="1"/>
        <end position="20"/>
    </location>
</feature>
<evidence type="ECO:0000256" key="1">
    <source>
        <dbReference type="SAM" id="SignalP"/>
    </source>
</evidence>
<sequence>MKLSIATIAATVLLTGAATAMTERTSPFHEPRDAALGGNGLVTAGEIVRKDADEFFEPRAKALISAETVDVTVFETKDEEPSDRAIR</sequence>
<protein>
    <submittedName>
        <fullName evidence="2">Uncharacterized protein</fullName>
    </submittedName>
</protein>
<comment type="caution">
    <text evidence="2">The sequence shown here is derived from an EMBL/GenBank/DDBJ whole genome shotgun (WGS) entry which is preliminary data.</text>
</comment>
<dbReference type="EMBL" id="QNTQ01000005">
    <property type="protein sequence ID" value="RBI86401.1"/>
    <property type="molecule type" value="Genomic_DNA"/>
</dbReference>
<reference evidence="2 3" key="1">
    <citation type="submission" date="2018-07" db="EMBL/GenBank/DDBJ databases">
        <title>Rhodosalinus sp. strain E84T genomic sequence and assembly.</title>
        <authorList>
            <person name="Liu Z.-W."/>
            <person name="Lu D.-C."/>
        </authorList>
    </citation>
    <scope>NUCLEOTIDE SEQUENCE [LARGE SCALE GENOMIC DNA]</scope>
    <source>
        <strain evidence="2 3">E84</strain>
    </source>
</reference>
<keyword evidence="3" id="KW-1185">Reference proteome</keyword>
<name>A0A365UBU0_9RHOB</name>
<feature type="chain" id="PRO_5016975120" evidence="1">
    <location>
        <begin position="21"/>
        <end position="87"/>
    </location>
</feature>
<accession>A0A365UBU0</accession>
<dbReference type="Proteomes" id="UP000253370">
    <property type="component" value="Unassembled WGS sequence"/>
</dbReference>
<dbReference type="RefSeq" id="WP_113288638.1">
    <property type="nucleotide sequence ID" value="NZ_QNTQ01000005.1"/>
</dbReference>
<dbReference type="AlphaFoldDB" id="A0A365UBU0"/>
<evidence type="ECO:0000313" key="2">
    <source>
        <dbReference type="EMBL" id="RBI86401.1"/>
    </source>
</evidence>
<keyword evidence="1" id="KW-0732">Signal</keyword>